<dbReference type="OrthoDB" id="414175at2759"/>
<organism evidence="1 2">
    <name type="scientific">Tritrichomonas foetus</name>
    <dbReference type="NCBI Taxonomy" id="1144522"/>
    <lineage>
        <taxon>Eukaryota</taxon>
        <taxon>Metamonada</taxon>
        <taxon>Parabasalia</taxon>
        <taxon>Tritrichomonadida</taxon>
        <taxon>Tritrichomonadidae</taxon>
        <taxon>Tritrichomonas</taxon>
    </lineage>
</organism>
<dbReference type="Gene3D" id="3.90.550.50">
    <property type="match status" value="1"/>
</dbReference>
<keyword evidence="2" id="KW-1185">Reference proteome</keyword>
<dbReference type="AlphaFoldDB" id="A0A1J4JT98"/>
<dbReference type="RefSeq" id="XP_068355479.1">
    <property type="nucleotide sequence ID" value="XM_068493537.1"/>
</dbReference>
<evidence type="ECO:0000313" key="1">
    <source>
        <dbReference type="EMBL" id="OHT02343.1"/>
    </source>
</evidence>
<evidence type="ECO:0000313" key="2">
    <source>
        <dbReference type="Proteomes" id="UP000179807"/>
    </source>
</evidence>
<dbReference type="GeneID" id="94828241"/>
<name>A0A1J4JT98_9EUKA</name>
<proteinExistence type="predicted"/>
<comment type="caution">
    <text evidence="1">The sequence shown here is derived from an EMBL/GenBank/DDBJ whole genome shotgun (WGS) entry which is preliminary data.</text>
</comment>
<reference evidence="1" key="1">
    <citation type="submission" date="2016-10" db="EMBL/GenBank/DDBJ databases">
        <authorList>
            <person name="Benchimol M."/>
            <person name="Almeida L.G."/>
            <person name="Vasconcelos A.T."/>
            <person name="Perreira-Neves A."/>
            <person name="Rosa I.A."/>
            <person name="Tasca T."/>
            <person name="Bogo M.R."/>
            <person name="de Souza W."/>
        </authorList>
    </citation>
    <scope>NUCLEOTIDE SEQUENCE [LARGE SCALE GENOMIC DNA]</scope>
    <source>
        <strain evidence="1">K</strain>
    </source>
</reference>
<dbReference type="VEuPathDB" id="TrichDB:TRFO_07193"/>
<accession>A0A1J4JT98</accession>
<gene>
    <name evidence="1" type="ORF">TRFO_07193</name>
</gene>
<dbReference type="EMBL" id="MLAK01000871">
    <property type="protein sequence ID" value="OHT02343.1"/>
    <property type="molecule type" value="Genomic_DNA"/>
</dbReference>
<protein>
    <submittedName>
        <fullName evidence="1">Uncharacterized protein</fullName>
    </submittedName>
</protein>
<sequence length="360" mass="42790">MDEISTTKPSIIVKNIIETILTIIVLIFCARCLKFIQTDSQIIMNNPRLIKKFTISKSNDIDVYLLIITASQNKKRTDYALNNWIPEFVNKYNKSEIVFVSDEPVENNFSLKTLILFKNYTTKVAIEQGEIQYGNKFKDTEKTIKFYHGMKDFYENTKYRWFKYQDDDGAIYVPNFGVMMKDFNQQFNPNEEMVVKGACTMHTSVVYDGEEDLYIQGGTGLVMSRKSIEFFLKHFDEWFRDLHIYEDRHLMRMFEKMGISGVNISSTYFIGDPFKEPNMDIIIRNKMFEYIQECPKVHPPTQCKPEFYEFRKIASYHKYWYLDFLDEYLRNNILPKGLRFYDNHCDPQVCLMKETNVSEQ</sequence>
<dbReference type="Proteomes" id="UP000179807">
    <property type="component" value="Unassembled WGS sequence"/>
</dbReference>